<gene>
    <name evidence="1" type="ORF">LCGC14_1044820</name>
</gene>
<proteinExistence type="predicted"/>
<dbReference type="EMBL" id="LAZR01004326">
    <property type="protein sequence ID" value="KKN09627.1"/>
    <property type="molecule type" value="Genomic_DNA"/>
</dbReference>
<feature type="non-terminal residue" evidence="1">
    <location>
        <position position="1"/>
    </location>
</feature>
<protein>
    <submittedName>
        <fullName evidence="1">Uncharacterized protein</fullName>
    </submittedName>
</protein>
<reference evidence="1" key="1">
    <citation type="journal article" date="2015" name="Nature">
        <title>Complex archaea that bridge the gap between prokaryotes and eukaryotes.</title>
        <authorList>
            <person name="Spang A."/>
            <person name="Saw J.H."/>
            <person name="Jorgensen S.L."/>
            <person name="Zaremba-Niedzwiedzka K."/>
            <person name="Martijn J."/>
            <person name="Lind A.E."/>
            <person name="van Eijk R."/>
            <person name="Schleper C."/>
            <person name="Guy L."/>
            <person name="Ettema T.J."/>
        </authorList>
    </citation>
    <scope>NUCLEOTIDE SEQUENCE</scope>
</reference>
<sequence>NTGLASQGSPTFKVITSGSEAATYGAEITTLGGNRAALLVEHSAASGTGRALVVNSVATTGNIVEIQDGGTPVFIVENGNKI</sequence>
<accession>A0A0F9NCD7</accession>
<dbReference type="AlphaFoldDB" id="A0A0F9NCD7"/>
<comment type="caution">
    <text evidence="1">The sequence shown here is derived from an EMBL/GenBank/DDBJ whole genome shotgun (WGS) entry which is preliminary data.</text>
</comment>
<name>A0A0F9NCD7_9ZZZZ</name>
<evidence type="ECO:0000313" key="1">
    <source>
        <dbReference type="EMBL" id="KKN09627.1"/>
    </source>
</evidence>
<organism evidence="1">
    <name type="scientific">marine sediment metagenome</name>
    <dbReference type="NCBI Taxonomy" id="412755"/>
    <lineage>
        <taxon>unclassified sequences</taxon>
        <taxon>metagenomes</taxon>
        <taxon>ecological metagenomes</taxon>
    </lineage>
</organism>